<evidence type="ECO:0000313" key="6">
    <source>
        <dbReference type="Proteomes" id="UP000654075"/>
    </source>
</evidence>
<accession>A0A813FE06</accession>
<comment type="similarity">
    <text evidence="2">Belongs to the glucose-6-phosphate 1-epimerase family.</text>
</comment>
<evidence type="ECO:0000256" key="2">
    <source>
        <dbReference type="ARBA" id="ARBA00005866"/>
    </source>
</evidence>
<dbReference type="Gene3D" id="2.70.98.10">
    <property type="match status" value="1"/>
</dbReference>
<evidence type="ECO:0000256" key="3">
    <source>
        <dbReference type="ARBA" id="ARBA00012083"/>
    </source>
</evidence>
<dbReference type="InterPro" id="IPR008183">
    <property type="entry name" value="Aldose_1/G6P_1-epimerase"/>
</dbReference>
<dbReference type="PANTHER" id="PTHR11122:SF13">
    <property type="entry name" value="GLUCOSE-6-PHOSPHATE 1-EPIMERASE"/>
    <property type="match status" value="1"/>
</dbReference>
<proteinExistence type="inferred from homology"/>
<dbReference type="OrthoDB" id="10257259at2759"/>
<keyword evidence="6" id="KW-1185">Reference proteome</keyword>
<dbReference type="GO" id="GO:0005737">
    <property type="term" value="C:cytoplasm"/>
    <property type="evidence" value="ECO:0007669"/>
    <property type="project" value="TreeGrafter"/>
</dbReference>
<dbReference type="GO" id="GO:0005975">
    <property type="term" value="P:carbohydrate metabolic process"/>
    <property type="evidence" value="ECO:0007669"/>
    <property type="project" value="InterPro"/>
</dbReference>
<dbReference type="InterPro" id="IPR011013">
    <property type="entry name" value="Gal_mutarotase_sf_dom"/>
</dbReference>
<name>A0A813FE06_POLGL</name>
<evidence type="ECO:0000256" key="4">
    <source>
        <dbReference type="ARBA" id="ARBA00023235"/>
    </source>
</evidence>
<dbReference type="AlphaFoldDB" id="A0A813FE06"/>
<dbReference type="SUPFAM" id="SSF74650">
    <property type="entry name" value="Galactose mutarotase-like"/>
    <property type="match status" value="1"/>
</dbReference>
<dbReference type="EMBL" id="CAJNNV010025149">
    <property type="protein sequence ID" value="CAE8612705.1"/>
    <property type="molecule type" value="Genomic_DNA"/>
</dbReference>
<reference evidence="5" key="1">
    <citation type="submission" date="2021-02" db="EMBL/GenBank/DDBJ databases">
        <authorList>
            <person name="Dougan E. K."/>
            <person name="Rhodes N."/>
            <person name="Thang M."/>
            <person name="Chan C."/>
        </authorList>
    </citation>
    <scope>NUCLEOTIDE SEQUENCE</scope>
</reference>
<dbReference type="InterPro" id="IPR025532">
    <property type="entry name" value="G6P_1-epimerase"/>
</dbReference>
<dbReference type="GO" id="GO:0047938">
    <property type="term" value="F:glucose-6-phosphate 1-epimerase activity"/>
    <property type="evidence" value="ECO:0007669"/>
    <property type="project" value="UniProtKB-EC"/>
</dbReference>
<dbReference type="Proteomes" id="UP000654075">
    <property type="component" value="Unassembled WGS sequence"/>
</dbReference>
<comment type="caution">
    <text evidence="5">The sequence shown here is derived from an EMBL/GenBank/DDBJ whole genome shotgun (WGS) entry which is preliminary data.</text>
</comment>
<dbReference type="CDD" id="cd09020">
    <property type="entry name" value="D-hex-6-P-epi_like"/>
    <property type="match status" value="1"/>
</dbReference>
<gene>
    <name evidence="5" type="ORF">PGLA1383_LOCUS30489</name>
</gene>
<protein>
    <recommendedName>
        <fullName evidence="3">glucose-6-phosphate 1-epimerase</fullName>
        <ecNumber evidence="3">5.1.3.15</ecNumber>
    </recommendedName>
</protein>
<dbReference type="GO" id="GO:0030246">
    <property type="term" value="F:carbohydrate binding"/>
    <property type="evidence" value="ECO:0007669"/>
    <property type="project" value="InterPro"/>
</dbReference>
<dbReference type="OMA" id="TQALHSY"/>
<dbReference type="PANTHER" id="PTHR11122">
    <property type="entry name" value="APOSPORY-ASSOCIATED PROTEIN C-RELATED"/>
    <property type="match status" value="1"/>
</dbReference>
<dbReference type="InterPro" id="IPR014718">
    <property type="entry name" value="GH-type_carb-bd"/>
</dbReference>
<comment type="catalytic activity">
    <reaction evidence="1">
        <text>alpha-D-glucose 6-phosphate = beta-D-glucose 6-phosphate</text>
        <dbReference type="Rhea" id="RHEA:16249"/>
        <dbReference type="ChEBI" id="CHEBI:58225"/>
        <dbReference type="ChEBI" id="CHEBI:58247"/>
        <dbReference type="EC" id="5.1.3.15"/>
    </reaction>
</comment>
<evidence type="ECO:0000256" key="1">
    <source>
        <dbReference type="ARBA" id="ARBA00001096"/>
    </source>
</evidence>
<organism evidence="5 6">
    <name type="scientific">Polarella glacialis</name>
    <name type="common">Dinoflagellate</name>
    <dbReference type="NCBI Taxonomy" id="89957"/>
    <lineage>
        <taxon>Eukaryota</taxon>
        <taxon>Sar</taxon>
        <taxon>Alveolata</taxon>
        <taxon>Dinophyceae</taxon>
        <taxon>Suessiales</taxon>
        <taxon>Suessiaceae</taxon>
        <taxon>Polarella</taxon>
    </lineage>
</organism>
<evidence type="ECO:0000313" key="5">
    <source>
        <dbReference type="EMBL" id="CAE8612705.1"/>
    </source>
</evidence>
<dbReference type="Pfam" id="PF01263">
    <property type="entry name" value="Aldose_epim"/>
    <property type="match status" value="1"/>
</dbReference>
<sequence length="373" mass="40735">MSNQVEQIPGEGGLEKVKLTRASGASCEVYVYGAHVTSWKTFDGVERLYVSSASKFASGQAIRGGIPICWPQFNTRGTYGKHGFCRTTDSWVVRRIVSDPKRDPSVTIELSDCEASKDFPFSFKLTYTVTLSDSGLTTSMHVVNNSDDPMTFTTALHTYFAVSDVTTVKVSGLQGLKFEDSTKGGEVSEQADEQLMIRGEVDRVYLDTPEEMLITDGDTAISVKKSGFPDSVVWNIGEEKAAGMSDLGAGEWRRYLCVEAGAIGTPVVVEPGAAWVAEQRFGASVAVPMSLAELGEPEVGDAERLNKIEAAFKAKGKASLPLEEAYEIMISPEEKGIYGLNDFKEDVKGFEDQMANKEQFTWEEIKVFLETVG</sequence>
<dbReference type="EC" id="5.1.3.15" evidence="3"/>
<keyword evidence="4" id="KW-0413">Isomerase</keyword>